<accession>A0ABU3WKG5</accession>
<dbReference type="RefSeq" id="WP_378525437.1">
    <property type="nucleotide sequence ID" value="NZ_JBHWXO010000006.1"/>
</dbReference>
<dbReference type="Pfam" id="PF03007">
    <property type="entry name" value="WS_DGAT_cat"/>
    <property type="match status" value="1"/>
</dbReference>
<name>A0ABU3WKG5_9NOCA</name>
<organism evidence="2 3">
    <name type="scientific">Rhodococcus zopfii</name>
    <dbReference type="NCBI Taxonomy" id="43772"/>
    <lineage>
        <taxon>Bacteria</taxon>
        <taxon>Bacillati</taxon>
        <taxon>Actinomycetota</taxon>
        <taxon>Actinomycetes</taxon>
        <taxon>Mycobacteriales</taxon>
        <taxon>Nocardiaceae</taxon>
        <taxon>Rhodococcus</taxon>
    </lineage>
</organism>
<proteinExistence type="predicted"/>
<dbReference type="EMBL" id="WBMO01000001">
    <property type="protein sequence ID" value="MDV2474476.1"/>
    <property type="molecule type" value="Genomic_DNA"/>
</dbReference>
<dbReference type="Proteomes" id="UP001275440">
    <property type="component" value="Unassembled WGS sequence"/>
</dbReference>
<feature type="domain" description="O-acyltransferase WSD1-like N-terminal" evidence="1">
    <location>
        <begin position="33"/>
        <end position="237"/>
    </location>
</feature>
<keyword evidence="3" id="KW-1185">Reference proteome</keyword>
<evidence type="ECO:0000313" key="3">
    <source>
        <dbReference type="Proteomes" id="UP001275440"/>
    </source>
</evidence>
<comment type="caution">
    <text evidence="2">The sequence shown here is derived from an EMBL/GenBank/DDBJ whole genome shotgun (WGS) entry which is preliminary data.</text>
</comment>
<protein>
    <recommendedName>
        <fullName evidence="1">O-acyltransferase WSD1-like N-terminal domain-containing protein</fullName>
    </recommendedName>
</protein>
<dbReference type="InterPro" id="IPR004255">
    <property type="entry name" value="O-acyltransferase_WSD1_N"/>
</dbReference>
<evidence type="ECO:0000259" key="1">
    <source>
        <dbReference type="Pfam" id="PF03007"/>
    </source>
</evidence>
<reference evidence="2 3" key="1">
    <citation type="submission" date="2019-10" db="EMBL/GenBank/DDBJ databases">
        <title>Draft Genome Assembly of Rhodococcus zopfii DSM44189.</title>
        <authorList>
            <person name="Sutton J.M."/>
            <person name="Akob D.M."/>
            <person name="Bushman T.J."/>
        </authorList>
    </citation>
    <scope>NUCLEOTIDE SEQUENCE [LARGE SCALE GENOMIC DNA]</scope>
    <source>
        <strain evidence="2 3">DSM 44189</strain>
    </source>
</reference>
<gene>
    <name evidence="2" type="ORF">F8M49_01885</name>
</gene>
<evidence type="ECO:0000313" key="2">
    <source>
        <dbReference type="EMBL" id="MDV2474476.1"/>
    </source>
</evidence>
<sequence>MQMHPTDARRDWLGDRLPSDQFLVYCFDAPSVQLERVLAELAARAALIGDLRTRAVDVPGLLDYPYWTDRDIGDDQFTTHPGGDWEAATILLGRLVEGSLDIRVSSWRLHLIPDVTGAPGGDGPALIAVLQISHAVADGVRASALARALFEKDSPPRTEPPRAPAPAAMLVRAAVKLPGQIVGVVADGVRANRAERELAGPSVPPPAPGCPLVAVNTAPGPRRTVRTLVCDAADLRRAGTVTVAALTAIGPALARFLEVGDALGAEVPVAVPAATGRNAYRSVGVALRPDLRDTSERAAAIAAELDLRRRRVTHPAMAVRSRTEDHVPAPLLRFGTDRTDLSVVPPTVTGNTVVSSVNRGSADLVLGGAAVRFTAGYPSLSPVMALTHGVHGLGDTVAVSVTTSPDVLDDAALDRYVELLRASLGGL</sequence>